<gene>
    <name evidence="3" type="ORF">GCM10023183_03310</name>
</gene>
<dbReference type="Proteomes" id="UP001501844">
    <property type="component" value="Unassembled WGS sequence"/>
</dbReference>
<dbReference type="InterPro" id="IPR034660">
    <property type="entry name" value="DinB/YfiT-like"/>
</dbReference>
<dbReference type="EMBL" id="BAABGX010000001">
    <property type="protein sequence ID" value="GAA4296442.1"/>
    <property type="molecule type" value="Genomic_DNA"/>
</dbReference>
<sequence>MQTALQAKFDRLEQQRQAYTTQLNSLTSLQQAEKPAEDQWSAAQLYYHLWQVEQTVLQSIKDNMASGRVHKSNSFNTRYRSFLLNLFLSLPIKFKVPKMIGEMPVSVNAQEVEQKWQETRNAWHQLLTEFPAHLLNKEIFKHPRAGVITIHQTLDFLIEHADHHKKQMKRLVA</sequence>
<protein>
    <recommendedName>
        <fullName evidence="2">DinB-like domain-containing protein</fullName>
    </recommendedName>
</protein>
<evidence type="ECO:0000259" key="2">
    <source>
        <dbReference type="Pfam" id="PF12867"/>
    </source>
</evidence>
<dbReference type="InterPro" id="IPR024775">
    <property type="entry name" value="DinB-like"/>
</dbReference>
<name>A0ABP8F6W7_9BACT</name>
<dbReference type="RefSeq" id="WP_345161675.1">
    <property type="nucleotide sequence ID" value="NZ_BAABGX010000001.1"/>
</dbReference>
<accession>A0ABP8F6W7</accession>
<evidence type="ECO:0000256" key="1">
    <source>
        <dbReference type="SAM" id="Coils"/>
    </source>
</evidence>
<proteinExistence type="predicted"/>
<keyword evidence="1" id="KW-0175">Coiled coil</keyword>
<reference evidence="4" key="1">
    <citation type="journal article" date="2019" name="Int. J. Syst. Evol. Microbiol.">
        <title>The Global Catalogue of Microorganisms (GCM) 10K type strain sequencing project: providing services to taxonomists for standard genome sequencing and annotation.</title>
        <authorList>
            <consortium name="The Broad Institute Genomics Platform"/>
            <consortium name="The Broad Institute Genome Sequencing Center for Infectious Disease"/>
            <person name="Wu L."/>
            <person name="Ma J."/>
        </authorList>
    </citation>
    <scope>NUCLEOTIDE SEQUENCE [LARGE SCALE GENOMIC DNA]</scope>
    <source>
        <strain evidence="4">JCM 17917</strain>
    </source>
</reference>
<organism evidence="3 4">
    <name type="scientific">Nibribacter koreensis</name>
    <dbReference type="NCBI Taxonomy" id="1084519"/>
    <lineage>
        <taxon>Bacteria</taxon>
        <taxon>Pseudomonadati</taxon>
        <taxon>Bacteroidota</taxon>
        <taxon>Cytophagia</taxon>
        <taxon>Cytophagales</taxon>
        <taxon>Hymenobacteraceae</taxon>
        <taxon>Nibribacter</taxon>
    </lineage>
</organism>
<feature type="domain" description="DinB-like" evidence="2">
    <location>
        <begin position="11"/>
        <end position="168"/>
    </location>
</feature>
<keyword evidence="4" id="KW-1185">Reference proteome</keyword>
<dbReference type="Pfam" id="PF12867">
    <property type="entry name" value="DinB_2"/>
    <property type="match status" value="1"/>
</dbReference>
<evidence type="ECO:0000313" key="4">
    <source>
        <dbReference type="Proteomes" id="UP001501844"/>
    </source>
</evidence>
<feature type="coiled-coil region" evidence="1">
    <location>
        <begin position="2"/>
        <end position="29"/>
    </location>
</feature>
<dbReference type="Gene3D" id="1.20.120.450">
    <property type="entry name" value="dinb family like domain"/>
    <property type="match status" value="1"/>
</dbReference>
<comment type="caution">
    <text evidence="3">The sequence shown here is derived from an EMBL/GenBank/DDBJ whole genome shotgun (WGS) entry which is preliminary data.</text>
</comment>
<evidence type="ECO:0000313" key="3">
    <source>
        <dbReference type="EMBL" id="GAA4296442.1"/>
    </source>
</evidence>
<dbReference type="SUPFAM" id="SSF109854">
    <property type="entry name" value="DinB/YfiT-like putative metalloenzymes"/>
    <property type="match status" value="1"/>
</dbReference>